<feature type="chain" id="PRO_5035197207" evidence="2">
    <location>
        <begin position="31"/>
        <end position="320"/>
    </location>
</feature>
<accession>A0A8J3FFQ2</accession>
<gene>
    <name evidence="3" type="ORF">GCM10010123_39840</name>
</gene>
<organism evidence="3 4">
    <name type="scientific">Pilimelia anulata</name>
    <dbReference type="NCBI Taxonomy" id="53371"/>
    <lineage>
        <taxon>Bacteria</taxon>
        <taxon>Bacillati</taxon>
        <taxon>Actinomycetota</taxon>
        <taxon>Actinomycetes</taxon>
        <taxon>Micromonosporales</taxon>
        <taxon>Micromonosporaceae</taxon>
        <taxon>Pilimelia</taxon>
    </lineage>
</organism>
<feature type="region of interest" description="Disordered" evidence="1">
    <location>
        <begin position="29"/>
        <end position="53"/>
    </location>
</feature>
<dbReference type="EMBL" id="BMQB01000010">
    <property type="protein sequence ID" value="GGK05918.1"/>
    <property type="molecule type" value="Genomic_DNA"/>
</dbReference>
<evidence type="ECO:0000256" key="1">
    <source>
        <dbReference type="SAM" id="MobiDB-lite"/>
    </source>
</evidence>
<dbReference type="RefSeq" id="WP_189171715.1">
    <property type="nucleotide sequence ID" value="NZ_BMQB01000010.1"/>
</dbReference>
<dbReference type="Proteomes" id="UP000649739">
    <property type="component" value="Unassembled WGS sequence"/>
</dbReference>
<reference evidence="3" key="1">
    <citation type="journal article" date="2014" name="Int. J. Syst. Evol. Microbiol.">
        <title>Complete genome sequence of Corynebacterium casei LMG S-19264T (=DSM 44701T), isolated from a smear-ripened cheese.</title>
        <authorList>
            <consortium name="US DOE Joint Genome Institute (JGI-PGF)"/>
            <person name="Walter F."/>
            <person name="Albersmeier A."/>
            <person name="Kalinowski J."/>
            <person name="Ruckert C."/>
        </authorList>
    </citation>
    <scope>NUCLEOTIDE SEQUENCE</scope>
    <source>
        <strain evidence="3">JCM 3090</strain>
    </source>
</reference>
<evidence type="ECO:0000313" key="3">
    <source>
        <dbReference type="EMBL" id="GGK05918.1"/>
    </source>
</evidence>
<keyword evidence="4" id="KW-1185">Reference proteome</keyword>
<evidence type="ECO:0000256" key="2">
    <source>
        <dbReference type="SAM" id="SignalP"/>
    </source>
</evidence>
<proteinExistence type="predicted"/>
<keyword evidence="2" id="KW-0732">Signal</keyword>
<dbReference type="PROSITE" id="PS51257">
    <property type="entry name" value="PROKAR_LIPOPROTEIN"/>
    <property type="match status" value="1"/>
</dbReference>
<feature type="compositionally biased region" description="Low complexity" evidence="1">
    <location>
        <begin position="39"/>
        <end position="53"/>
    </location>
</feature>
<protein>
    <submittedName>
        <fullName evidence="3">Uncharacterized protein</fullName>
    </submittedName>
</protein>
<sequence length="320" mass="33067">MSIRVSVRARLWTVPVAAALLAGCATPQAAAPGAGGGDPAPTASPSPAASPTTRTAALIAGWRAGPGQQVWRTGFVPLQGLSVPPAGARFTRESRVAFDNGWYTLAFSMPREVPGRRGTITFHDGGTMEVPVQLGVEAYRELASGQPPACRTYDKARLPERTPAAPPCRPLTVTGARYGTVDLRTSRGTAAVPAWFFTVPELGGDVARVAVDPASITTVPNVPAEDPPAALMSVDRILAAEGGRVTFTANGSVCDRNIKPSVTEAEDVVVLGATATRGTGGCTRQLAAHAVVATLRAPLGDRPVLDAHSGRLLTPGRRSG</sequence>
<name>A0A8J3FFQ2_9ACTN</name>
<dbReference type="AlphaFoldDB" id="A0A8J3FFQ2"/>
<feature type="signal peptide" evidence="2">
    <location>
        <begin position="1"/>
        <end position="30"/>
    </location>
</feature>
<reference evidence="3" key="2">
    <citation type="submission" date="2020-09" db="EMBL/GenBank/DDBJ databases">
        <authorList>
            <person name="Sun Q."/>
            <person name="Ohkuma M."/>
        </authorList>
    </citation>
    <scope>NUCLEOTIDE SEQUENCE</scope>
    <source>
        <strain evidence="3">JCM 3090</strain>
    </source>
</reference>
<evidence type="ECO:0000313" key="4">
    <source>
        <dbReference type="Proteomes" id="UP000649739"/>
    </source>
</evidence>
<comment type="caution">
    <text evidence="3">The sequence shown here is derived from an EMBL/GenBank/DDBJ whole genome shotgun (WGS) entry which is preliminary data.</text>
</comment>